<dbReference type="Pfam" id="PF03928">
    <property type="entry name" value="HbpS-like"/>
    <property type="match status" value="1"/>
</dbReference>
<gene>
    <name evidence="1" type="ORF">BHQ10_008026</name>
</gene>
<dbReference type="PANTHER" id="PTHR28255">
    <property type="match status" value="1"/>
</dbReference>
<organism evidence="1 2">
    <name type="scientific">Talaromyces amestolkiae</name>
    <dbReference type="NCBI Taxonomy" id="1196081"/>
    <lineage>
        <taxon>Eukaryota</taxon>
        <taxon>Fungi</taxon>
        <taxon>Dikarya</taxon>
        <taxon>Ascomycota</taxon>
        <taxon>Pezizomycotina</taxon>
        <taxon>Eurotiomycetes</taxon>
        <taxon>Eurotiomycetidae</taxon>
        <taxon>Eurotiales</taxon>
        <taxon>Trichocomaceae</taxon>
        <taxon>Talaromyces</taxon>
        <taxon>Talaromyces sect. Talaromyces</taxon>
    </lineage>
</organism>
<dbReference type="OrthoDB" id="2209940at2759"/>
<dbReference type="GO" id="GO:0072380">
    <property type="term" value="C:TRC complex"/>
    <property type="evidence" value="ECO:0007669"/>
    <property type="project" value="TreeGrafter"/>
</dbReference>
<evidence type="ECO:0000313" key="2">
    <source>
        <dbReference type="Proteomes" id="UP000249363"/>
    </source>
</evidence>
<evidence type="ECO:0008006" key="3">
    <source>
        <dbReference type="Google" id="ProtNLM"/>
    </source>
</evidence>
<keyword evidence="2" id="KW-1185">Reference proteome</keyword>
<dbReference type="SUPFAM" id="SSF143744">
    <property type="entry name" value="GlcG-like"/>
    <property type="match status" value="1"/>
</dbReference>
<comment type="caution">
    <text evidence="1">The sequence shown here is derived from an EMBL/GenBank/DDBJ whole genome shotgun (WGS) entry which is preliminary data.</text>
</comment>
<dbReference type="FunFam" id="3.30.450.150:FF:000005">
    <property type="entry name" value="UPF0303 protein Ping_1243"/>
    <property type="match status" value="1"/>
</dbReference>
<dbReference type="InterPro" id="IPR005624">
    <property type="entry name" value="PduO/GlcC-like"/>
</dbReference>
<name>A0A364L879_TALAM</name>
<dbReference type="EMBL" id="MIKG01000017">
    <property type="protein sequence ID" value="RAO72014.1"/>
    <property type="molecule type" value="Genomic_DNA"/>
</dbReference>
<dbReference type="PANTHER" id="PTHR28255:SF1">
    <property type="entry name" value="UPF0303 PROTEIN YBR137W"/>
    <property type="match status" value="1"/>
</dbReference>
<dbReference type="RefSeq" id="XP_040736529.1">
    <property type="nucleotide sequence ID" value="XM_040880787.1"/>
</dbReference>
<dbReference type="STRING" id="1196081.A0A364L879"/>
<dbReference type="InterPro" id="IPR010371">
    <property type="entry name" value="YBR137W-like"/>
</dbReference>
<dbReference type="GeneID" id="63797241"/>
<dbReference type="InterPro" id="IPR038084">
    <property type="entry name" value="PduO/GlcC-like_sf"/>
</dbReference>
<dbReference type="Gene3D" id="3.30.450.150">
    <property type="entry name" value="Haem-degrading domain"/>
    <property type="match status" value="1"/>
</dbReference>
<protein>
    <recommendedName>
        <fullName evidence="3">DUF967 domain protein</fullName>
    </recommendedName>
</protein>
<dbReference type="GO" id="GO:0006620">
    <property type="term" value="P:post-translational protein targeting to endoplasmic reticulum membrane"/>
    <property type="evidence" value="ECO:0007669"/>
    <property type="project" value="TreeGrafter"/>
</dbReference>
<dbReference type="Proteomes" id="UP000249363">
    <property type="component" value="Unassembled WGS sequence"/>
</dbReference>
<accession>A0A364L879</accession>
<proteinExistence type="predicted"/>
<dbReference type="PIRSF" id="PIRSF008757">
    <property type="entry name" value="UCP008757"/>
    <property type="match status" value="1"/>
</dbReference>
<sequence length="188" mass="20320">MAAPSEQPLAEPSTDFNELTTLEKSSSLTFPSFNADIAFNLGLGLRTRILSLPASQRKPSVVSITSSNGNHILFQAVTESGTSPDNEEWVRRKRNTVLRFGMSSWAMRQKIAAASTDDKSKVEAAFAQGRGLRSSVPGGVPDDYAIHGGGFPIRVANVDQIVGVVVVSGLKQEHDHQVIVEVIKDFLE</sequence>
<reference evidence="1 2" key="1">
    <citation type="journal article" date="2017" name="Biotechnol. Biofuels">
        <title>Differential beta-glucosidase expression as a function of carbon source availability in Talaromyces amestolkiae: a genomic and proteomic approach.</title>
        <authorList>
            <person name="de Eugenio L.I."/>
            <person name="Mendez-Liter J.A."/>
            <person name="Nieto-Dominguez M."/>
            <person name="Alonso L."/>
            <person name="Gil-Munoz J."/>
            <person name="Barriuso J."/>
            <person name="Prieto A."/>
            <person name="Martinez M.J."/>
        </authorList>
    </citation>
    <scope>NUCLEOTIDE SEQUENCE [LARGE SCALE GENOMIC DNA]</scope>
    <source>
        <strain evidence="1 2">CIB</strain>
    </source>
</reference>
<dbReference type="AlphaFoldDB" id="A0A364L879"/>
<evidence type="ECO:0000313" key="1">
    <source>
        <dbReference type="EMBL" id="RAO72014.1"/>
    </source>
</evidence>